<keyword evidence="3" id="KW-1185">Reference proteome</keyword>
<dbReference type="InterPro" id="IPR058913">
    <property type="entry name" value="Integrase_dom_put"/>
</dbReference>
<organism evidence="2 3">
    <name type="scientific">Paramuricea clavata</name>
    <name type="common">Red gorgonian</name>
    <name type="synonym">Violescent sea-whip</name>
    <dbReference type="NCBI Taxonomy" id="317549"/>
    <lineage>
        <taxon>Eukaryota</taxon>
        <taxon>Metazoa</taxon>
        <taxon>Cnidaria</taxon>
        <taxon>Anthozoa</taxon>
        <taxon>Octocorallia</taxon>
        <taxon>Malacalcyonacea</taxon>
        <taxon>Plexauridae</taxon>
        <taxon>Paramuricea</taxon>
    </lineage>
</organism>
<evidence type="ECO:0000313" key="2">
    <source>
        <dbReference type="EMBL" id="CAB4010437.1"/>
    </source>
</evidence>
<evidence type="ECO:0000313" key="3">
    <source>
        <dbReference type="Proteomes" id="UP001152795"/>
    </source>
</evidence>
<protein>
    <recommendedName>
        <fullName evidence="1">Integrase core domain-containing protein</fullName>
    </recommendedName>
</protein>
<dbReference type="EMBL" id="CACRXK020006785">
    <property type="protein sequence ID" value="CAB4010437.1"/>
    <property type="molecule type" value="Genomic_DNA"/>
</dbReference>
<feature type="domain" description="Integrase core" evidence="1">
    <location>
        <begin position="1"/>
        <end position="60"/>
    </location>
</feature>
<reference evidence="2" key="1">
    <citation type="submission" date="2020-04" db="EMBL/GenBank/DDBJ databases">
        <authorList>
            <person name="Alioto T."/>
            <person name="Alioto T."/>
            <person name="Gomez Garrido J."/>
        </authorList>
    </citation>
    <scope>NUCLEOTIDE SEQUENCE</scope>
    <source>
        <strain evidence="2">A484AB</strain>
    </source>
</reference>
<accession>A0A6S7I0A7</accession>
<sequence length="132" mass="14902">MDKSEILDAHDELDLYALHYIYLPAIQASLNEFVNQWNHHGVRTMHSISPLALWYSEVIEIGVTDVNIGDITLYGIDPDGPVGDIETENMVVVPESTINLTENQVSEIRRLVPDPLSDDSNHGIHHYLTVRN</sequence>
<comment type="caution">
    <text evidence="2">The sequence shown here is derived from an EMBL/GenBank/DDBJ whole genome shotgun (WGS) entry which is preliminary data.</text>
</comment>
<proteinExistence type="predicted"/>
<dbReference type="Proteomes" id="UP001152795">
    <property type="component" value="Unassembled WGS sequence"/>
</dbReference>
<gene>
    <name evidence="2" type="ORF">PACLA_8A066379</name>
</gene>
<dbReference type="OrthoDB" id="2686689at2759"/>
<name>A0A6S7I0A7_PARCT</name>
<dbReference type="Pfam" id="PF24764">
    <property type="entry name" value="rva_4"/>
    <property type="match status" value="1"/>
</dbReference>
<dbReference type="AlphaFoldDB" id="A0A6S7I0A7"/>
<evidence type="ECO:0000259" key="1">
    <source>
        <dbReference type="Pfam" id="PF24764"/>
    </source>
</evidence>